<dbReference type="InterPro" id="IPR023214">
    <property type="entry name" value="HAD_sf"/>
</dbReference>
<reference evidence="6" key="1">
    <citation type="submission" date="2016-10" db="EMBL/GenBank/DDBJ databases">
        <authorList>
            <person name="Varghese N."/>
            <person name="Submissions S."/>
        </authorList>
    </citation>
    <scope>NUCLEOTIDE SEQUENCE [LARGE SCALE GENOMIC DNA]</scope>
    <source>
        <strain evidence="6">DSM 5918</strain>
    </source>
</reference>
<evidence type="ECO:0000256" key="3">
    <source>
        <dbReference type="ARBA" id="ARBA00006171"/>
    </source>
</evidence>
<dbReference type="SFLD" id="SFLDG01129">
    <property type="entry name" value="C1.5:_HAD__Beta-PGM__Phosphata"/>
    <property type="match status" value="1"/>
</dbReference>
<dbReference type="GO" id="GO:0008967">
    <property type="term" value="F:phosphoglycolate phosphatase activity"/>
    <property type="evidence" value="ECO:0007669"/>
    <property type="project" value="UniProtKB-EC"/>
</dbReference>
<dbReference type="GO" id="GO:0005829">
    <property type="term" value="C:cytosol"/>
    <property type="evidence" value="ECO:0007669"/>
    <property type="project" value="TreeGrafter"/>
</dbReference>
<dbReference type="Pfam" id="PF13419">
    <property type="entry name" value="HAD_2"/>
    <property type="match status" value="1"/>
</dbReference>
<dbReference type="STRING" id="52560.SAMN04488082_114104"/>
<comment type="similarity">
    <text evidence="3">Belongs to the HAD-like hydrolase superfamily. CbbY/CbbZ/Gph/YieH family.</text>
</comment>
<dbReference type="InterPro" id="IPR041492">
    <property type="entry name" value="HAD_2"/>
</dbReference>
<dbReference type="EC" id="3.1.3.18" evidence="4"/>
<dbReference type="OrthoDB" id="9792518at2"/>
<dbReference type="PRINTS" id="PR00413">
    <property type="entry name" value="HADHALOGNASE"/>
</dbReference>
<dbReference type="Proteomes" id="UP000198635">
    <property type="component" value="Unassembled WGS sequence"/>
</dbReference>
<dbReference type="InterPro" id="IPR036412">
    <property type="entry name" value="HAD-like_sf"/>
</dbReference>
<evidence type="ECO:0000256" key="4">
    <source>
        <dbReference type="ARBA" id="ARBA00013078"/>
    </source>
</evidence>
<dbReference type="GO" id="GO:0006281">
    <property type="term" value="P:DNA repair"/>
    <property type="evidence" value="ECO:0007669"/>
    <property type="project" value="TreeGrafter"/>
</dbReference>
<gene>
    <name evidence="5" type="ORF">SAMN04488082_114104</name>
</gene>
<dbReference type="SFLD" id="SFLDS00003">
    <property type="entry name" value="Haloacid_Dehalogenase"/>
    <property type="match status" value="1"/>
</dbReference>
<dbReference type="AlphaFoldDB" id="A0A1I3WXX3"/>
<protein>
    <recommendedName>
        <fullName evidence="4">phosphoglycolate phosphatase</fullName>
        <ecNumber evidence="4">3.1.3.18</ecNumber>
    </recommendedName>
</protein>
<dbReference type="PANTHER" id="PTHR43434">
    <property type="entry name" value="PHOSPHOGLYCOLATE PHOSPHATASE"/>
    <property type="match status" value="1"/>
</dbReference>
<proteinExistence type="inferred from homology"/>
<dbReference type="NCBIfam" id="TIGR01549">
    <property type="entry name" value="HAD-SF-IA-v1"/>
    <property type="match status" value="1"/>
</dbReference>
<evidence type="ECO:0000256" key="1">
    <source>
        <dbReference type="ARBA" id="ARBA00000830"/>
    </source>
</evidence>
<organism evidence="5 6">
    <name type="scientific">Desulfomicrobium apsheronum</name>
    <dbReference type="NCBI Taxonomy" id="52560"/>
    <lineage>
        <taxon>Bacteria</taxon>
        <taxon>Pseudomonadati</taxon>
        <taxon>Thermodesulfobacteriota</taxon>
        <taxon>Desulfovibrionia</taxon>
        <taxon>Desulfovibrionales</taxon>
        <taxon>Desulfomicrobiaceae</taxon>
        <taxon>Desulfomicrobium</taxon>
    </lineage>
</organism>
<dbReference type="InterPro" id="IPR006439">
    <property type="entry name" value="HAD-SF_hydro_IA"/>
</dbReference>
<dbReference type="SUPFAM" id="SSF56784">
    <property type="entry name" value="HAD-like"/>
    <property type="match status" value="1"/>
</dbReference>
<sequence length="217" mass="24155">MKYKAVVFDMDGTLLDTLADLADAMNRVLAEHGFATHPVDAYRHFVGSGANRLVARALPADRQDEDLRALCLQSFLREYEAGWRNKTCLYEGVPELLDALAARKIPMAVLTNKPQAFAELCMREFLSRWDFTLTLGQMPGVAVKPDPAGPRQVIRHLGVQPEEILYLGDTDVDMFTAVNAGMYPVGVLWGFRPERELLDAGAAVILRHPMELVSLLD</sequence>
<dbReference type="PANTHER" id="PTHR43434:SF1">
    <property type="entry name" value="PHOSPHOGLYCOLATE PHOSPHATASE"/>
    <property type="match status" value="1"/>
</dbReference>
<comment type="pathway">
    <text evidence="2">Organic acid metabolism; glycolate biosynthesis; glycolate from 2-phosphoglycolate: step 1/1.</text>
</comment>
<dbReference type="Gene3D" id="3.40.50.1000">
    <property type="entry name" value="HAD superfamily/HAD-like"/>
    <property type="match status" value="1"/>
</dbReference>
<dbReference type="InterPro" id="IPR050155">
    <property type="entry name" value="HAD-like_hydrolase_sf"/>
</dbReference>
<dbReference type="Gene3D" id="1.10.150.240">
    <property type="entry name" value="Putative phosphatase, domain 2"/>
    <property type="match status" value="1"/>
</dbReference>
<name>A0A1I3WXX3_9BACT</name>
<keyword evidence="6" id="KW-1185">Reference proteome</keyword>
<evidence type="ECO:0000313" key="6">
    <source>
        <dbReference type="Proteomes" id="UP000198635"/>
    </source>
</evidence>
<evidence type="ECO:0000256" key="2">
    <source>
        <dbReference type="ARBA" id="ARBA00004818"/>
    </source>
</evidence>
<dbReference type="SFLD" id="SFLDG01135">
    <property type="entry name" value="C1.5.6:_HAD__Beta-PGM__Phospha"/>
    <property type="match status" value="1"/>
</dbReference>
<dbReference type="RefSeq" id="WP_092376626.1">
    <property type="nucleotide sequence ID" value="NZ_FORX01000014.1"/>
</dbReference>
<evidence type="ECO:0000313" key="5">
    <source>
        <dbReference type="EMBL" id="SFK11989.1"/>
    </source>
</evidence>
<accession>A0A1I3WXX3</accession>
<dbReference type="InterPro" id="IPR023198">
    <property type="entry name" value="PGP-like_dom2"/>
</dbReference>
<comment type="catalytic activity">
    <reaction evidence="1">
        <text>2-phosphoglycolate + H2O = glycolate + phosphate</text>
        <dbReference type="Rhea" id="RHEA:14369"/>
        <dbReference type="ChEBI" id="CHEBI:15377"/>
        <dbReference type="ChEBI" id="CHEBI:29805"/>
        <dbReference type="ChEBI" id="CHEBI:43474"/>
        <dbReference type="ChEBI" id="CHEBI:58033"/>
        <dbReference type="EC" id="3.1.3.18"/>
    </reaction>
</comment>
<dbReference type="EMBL" id="FORX01000014">
    <property type="protein sequence ID" value="SFK11989.1"/>
    <property type="molecule type" value="Genomic_DNA"/>
</dbReference>